<dbReference type="Proteomes" id="UP000634522">
    <property type="component" value="Unassembled WGS sequence"/>
</dbReference>
<proteinExistence type="predicted"/>
<organism evidence="2 3">
    <name type="scientific">Aromatoleum toluolicum</name>
    <dbReference type="NCBI Taxonomy" id="90060"/>
    <lineage>
        <taxon>Bacteria</taxon>
        <taxon>Pseudomonadati</taxon>
        <taxon>Pseudomonadota</taxon>
        <taxon>Betaproteobacteria</taxon>
        <taxon>Rhodocyclales</taxon>
        <taxon>Rhodocyclaceae</taxon>
        <taxon>Aromatoleum</taxon>
    </lineage>
</organism>
<dbReference type="Pfam" id="PF08379">
    <property type="entry name" value="Bact_transglu_N"/>
    <property type="match status" value="1"/>
</dbReference>
<reference evidence="2 3" key="1">
    <citation type="submission" date="2019-12" db="EMBL/GenBank/DDBJ databases">
        <title>Comparative genomics gives insights into the taxonomy of the Azoarcus-Aromatoleum group and reveals separate origins of nif in the plant-associated Azoarcus and non-plant-associated Aromatoleum sub-groups.</title>
        <authorList>
            <person name="Lafos M."/>
            <person name="Maluk M."/>
            <person name="Batista M."/>
            <person name="Junghare M."/>
            <person name="Carmona M."/>
            <person name="Faoro H."/>
            <person name="Cruz L.M."/>
            <person name="Battistoni F."/>
            <person name="De Souza E."/>
            <person name="Pedrosa F."/>
            <person name="Chen W.-M."/>
            <person name="Poole P.S."/>
            <person name="Dixon R.A."/>
            <person name="James E.K."/>
        </authorList>
    </citation>
    <scope>NUCLEOTIDE SEQUENCE [LARGE SCALE GENOMIC DNA]</scope>
    <source>
        <strain evidence="2 3">T</strain>
    </source>
</reference>
<evidence type="ECO:0000259" key="1">
    <source>
        <dbReference type="SMART" id="SM00460"/>
    </source>
</evidence>
<name>A0ABX1NE13_9RHOO</name>
<dbReference type="Pfam" id="PF01841">
    <property type="entry name" value="Transglut_core"/>
    <property type="match status" value="1"/>
</dbReference>
<comment type="caution">
    <text evidence="2">The sequence shown here is derived from an EMBL/GenBank/DDBJ whole genome shotgun (WGS) entry which is preliminary data.</text>
</comment>
<dbReference type="InterPro" id="IPR002931">
    <property type="entry name" value="Transglutaminase-like"/>
</dbReference>
<dbReference type="PANTHER" id="PTHR33490">
    <property type="entry name" value="BLR5614 PROTEIN-RELATED"/>
    <property type="match status" value="1"/>
</dbReference>
<dbReference type="EMBL" id="WTVS01000015">
    <property type="protein sequence ID" value="NMF97527.1"/>
    <property type="molecule type" value="Genomic_DNA"/>
</dbReference>
<dbReference type="InterPro" id="IPR018667">
    <property type="entry name" value="DUF2126"/>
</dbReference>
<dbReference type="Pfam" id="PF09899">
    <property type="entry name" value="DUF2126"/>
    <property type="match status" value="1"/>
</dbReference>
<keyword evidence="3" id="KW-1185">Reference proteome</keyword>
<dbReference type="RefSeq" id="WP_169139677.1">
    <property type="nucleotide sequence ID" value="NZ_WTVS01000015.1"/>
</dbReference>
<dbReference type="InterPro" id="IPR038765">
    <property type="entry name" value="Papain-like_cys_pep_sf"/>
</dbReference>
<dbReference type="SUPFAM" id="SSF54001">
    <property type="entry name" value="Cysteine proteinases"/>
    <property type="match status" value="1"/>
</dbReference>
<dbReference type="InterPro" id="IPR013589">
    <property type="entry name" value="Bac_transglu_N"/>
</dbReference>
<feature type="domain" description="Transglutaminase-like" evidence="1">
    <location>
        <begin position="176"/>
        <end position="252"/>
    </location>
</feature>
<sequence length="1121" mass="125444">MSIHVALNHVTHYKYDRPVSLGPQVVRLRPCPHSRTRILSYSLKVLPAAHFINWQQDPQSNYLARLVFPDKTQEFRVEVDLVAEMAVHNPFDFFLEPDAENYPLAYNAEQRIELAPYLHRMSVGQGLGEHFAAYLAGISREKRRTIDFLVDLNARLQQDIGYLIRLEPGVQTPEETLENRSGSCRDSAWLLVQLLRHLGLAARFVSGYLIQLTADVKSLDGPSGPEADFTDLHAWCEVYLPGAGWIGLDPTSGLFAGEGHIPLACSPEPSSAAPISGLVEDCACDFSHAMKVERIWEAPRVTKPYTEEQWAAIEALGHAIDKQLDAHDVRLTMGGEPTFVSIDDPDGDEWNTTALGPTKRLLASDLYHRLREKYGAQGLMHFGQGKWYPGEQLPRWSLNAFWRRDGEPMWRDAALYADEGHPGSADERVANRFLCGVAERLGLDSKHVFDAFEDVFYYLWRERRLPVNVDPFDARLDDSLERERLLRVFSHGLPNAVGAVLPVARDAAGRWTSGSWFLRGDRCYLIPGDSPLGYRLPLDAQPWVSKGDYPYVHQPDPCQAFPPLPQHAELRRQLRGEPEGGATAADRFASDAALAASAPQRGESAAAITRTAMCAQAREGTLYIFMPPTVALDDYLAIVAAVESTAAALGQPVILEGYEPPSDPRLEHFRITPDPGVIEVNIHPAHSWDELVDRTTHLYEAARESRLLTEKFMLDGRHSGTGGGNHFVLGGATPVDSPFLRRPDLLRSLIAYWHNHPSLSYLFSGLFIGPTSQAPRIDEARNDSVYEIELAFREMERQIGSHGPGQCPPWLVDRLLRNLLIDVSGNTHRAEFCIDKLYSPDGPTGRLGLLELRAFEMPPHARMSLTQQLLLRGLVARFWQQPYVPQRLVRWGTELHDRFMLPHFVEQDFGDVIAELNEFGLPIQADWFAPHFEFRFPKVGDFSVRGIEVQLRHALEPWHVMGEEGGAGSTVRYVDSSLERLQVKVSGLPPDRYVLAVNGAALPLQTTGTVGEAVAGVRYRAWQPASCLHPTIGVDAPLVFDLIDTWMKRSVGGAQYHVAHPGGRNYDSFPVNAFEAESRRLARFFRMGHTPGSRTVDIEPVRRNAEFPFTLDLRGVPKATP</sequence>
<dbReference type="SMART" id="SM00460">
    <property type="entry name" value="TGc"/>
    <property type="match status" value="1"/>
</dbReference>
<evidence type="ECO:0000313" key="3">
    <source>
        <dbReference type="Proteomes" id="UP000634522"/>
    </source>
</evidence>
<dbReference type="Gene3D" id="3.10.620.30">
    <property type="match status" value="1"/>
</dbReference>
<accession>A0ABX1NE13</accession>
<evidence type="ECO:0000313" key="2">
    <source>
        <dbReference type="EMBL" id="NMF97527.1"/>
    </source>
</evidence>
<protein>
    <submittedName>
        <fullName evidence="2">IMP dehydrogenase</fullName>
    </submittedName>
</protein>
<dbReference type="PANTHER" id="PTHR33490:SF1">
    <property type="entry name" value="SLL1233 PROTEIN"/>
    <property type="match status" value="1"/>
</dbReference>
<gene>
    <name evidence="2" type="ORF">GPA27_09015</name>
</gene>